<feature type="transmembrane region" description="Helical" evidence="2">
    <location>
        <begin position="484"/>
        <end position="504"/>
    </location>
</feature>
<feature type="compositionally biased region" description="Basic and acidic residues" evidence="1">
    <location>
        <begin position="349"/>
        <end position="371"/>
    </location>
</feature>
<name>A0A1I7ULT3_9PELO</name>
<keyword evidence="2" id="KW-0472">Membrane</keyword>
<proteinExistence type="predicted"/>
<feature type="compositionally biased region" description="Low complexity" evidence="1">
    <location>
        <begin position="308"/>
        <end position="348"/>
    </location>
</feature>
<evidence type="ECO:0000256" key="1">
    <source>
        <dbReference type="SAM" id="MobiDB-lite"/>
    </source>
</evidence>
<feature type="transmembrane region" description="Helical" evidence="2">
    <location>
        <begin position="595"/>
        <end position="615"/>
    </location>
</feature>
<dbReference type="STRING" id="1561998.A0A1I7ULT3"/>
<keyword evidence="2" id="KW-1133">Transmembrane helix</keyword>
<feature type="transmembrane region" description="Helical" evidence="2">
    <location>
        <begin position="187"/>
        <end position="204"/>
    </location>
</feature>
<feature type="transmembrane region" description="Helical" evidence="2">
    <location>
        <begin position="413"/>
        <end position="434"/>
    </location>
</feature>
<protein>
    <submittedName>
        <fullName evidence="4">DUF4203 domain-containing protein</fullName>
    </submittedName>
</protein>
<reference evidence="4" key="1">
    <citation type="submission" date="2016-11" db="UniProtKB">
        <authorList>
            <consortium name="WormBaseParasite"/>
        </authorList>
    </citation>
    <scope>IDENTIFICATION</scope>
</reference>
<keyword evidence="2" id="KW-0812">Transmembrane</keyword>
<feature type="transmembrane region" description="Helical" evidence="2">
    <location>
        <begin position="106"/>
        <end position="124"/>
    </location>
</feature>
<feature type="transmembrane region" description="Helical" evidence="2">
    <location>
        <begin position="511"/>
        <end position="531"/>
    </location>
</feature>
<dbReference type="AlphaFoldDB" id="A0A1I7ULT3"/>
<feature type="transmembrane region" description="Helical" evidence="2">
    <location>
        <begin position="569"/>
        <end position="589"/>
    </location>
</feature>
<dbReference type="eggNOG" id="ENOG502QQEE">
    <property type="taxonomic scope" value="Eukaryota"/>
</dbReference>
<sequence>MSFHDDSHILSQLGILDSHERSPIREEKSFVDVKLTASVSDDDDDDEDMVFDRNNLLSSNKRQNASLIRGRADNQTIRFIILVILFLTAGLVSTSSTLSVCSVRHEVIACLWTCIGMFCGAWTTKLTSSRSNLMLYLFAVLLTLLVNLFFAFNFSFLFAIRGFFVGSTLYGGILIWFAFWRKQPRKLLILLFIFSTGGLLAMTVRTTAFTDATSSLADMSIVTRSIQNTVSRLKRAASSEDTEKTLLPFVDVDNATHQTVIPDDSVVKKPEVATGTVQKLKTKTEMNAEKEKEVEEKKKEEITVVDGTTGVNSTTDSTTTTTTTTVPTTTTSTTTTTTTTTTTVPPTTTEKKTTVDDRVDVKTRDSKEETRPSTSPLKVEEESPPYPANCPSDNLFLSGNVAEETTTSFLKTFASFGVIIYVISYILCCLPCGLKPDSKIKKLESDSVVGLGMRLRILVAAIQTIIGFLQQIKHFHSSSQSTAFSEHITICVFVMITSLIIVFVGRRIGSIEGLIISFVLTAFGEIILLFSSNSSQFGAIVSICGLYSLWISMFLVIEVFLQVRSTVQLAYFLIAWIVGRSIACLFSLEPVFSDLEHTFCVLFTISIGILLYYSVRMLQKSKRLKEILDNSSAPIPSMNSTSGPGEYISLTAQDVMDDDDLIDEEDENDRSSMDLDFELEQLGLEPVGVSSSSRA</sequence>
<dbReference type="Proteomes" id="UP000095282">
    <property type="component" value="Unplaced"/>
</dbReference>
<evidence type="ECO:0000313" key="3">
    <source>
        <dbReference type="Proteomes" id="UP000095282"/>
    </source>
</evidence>
<feature type="transmembrane region" description="Helical" evidence="2">
    <location>
        <begin position="79"/>
        <end position="100"/>
    </location>
</feature>
<feature type="region of interest" description="Disordered" evidence="1">
    <location>
        <begin position="308"/>
        <end position="386"/>
    </location>
</feature>
<evidence type="ECO:0000313" key="4">
    <source>
        <dbReference type="WBParaSite" id="Csp11.Scaffold630.g17244.t1"/>
    </source>
</evidence>
<accession>A0A1I7ULT3</accession>
<organism evidence="3 4">
    <name type="scientific">Caenorhabditis tropicalis</name>
    <dbReference type="NCBI Taxonomy" id="1561998"/>
    <lineage>
        <taxon>Eukaryota</taxon>
        <taxon>Metazoa</taxon>
        <taxon>Ecdysozoa</taxon>
        <taxon>Nematoda</taxon>
        <taxon>Chromadorea</taxon>
        <taxon>Rhabditida</taxon>
        <taxon>Rhabditina</taxon>
        <taxon>Rhabditomorpha</taxon>
        <taxon>Rhabditoidea</taxon>
        <taxon>Rhabditidae</taxon>
        <taxon>Peloderinae</taxon>
        <taxon>Caenorhabditis</taxon>
    </lineage>
</organism>
<feature type="transmembrane region" description="Helical" evidence="2">
    <location>
        <begin position="455"/>
        <end position="472"/>
    </location>
</feature>
<keyword evidence="3" id="KW-1185">Reference proteome</keyword>
<dbReference type="WBParaSite" id="Csp11.Scaffold630.g17244.t1">
    <property type="protein sequence ID" value="Csp11.Scaffold630.g17244.t1"/>
    <property type="gene ID" value="Csp11.Scaffold630.g17244"/>
</dbReference>
<feature type="transmembrane region" description="Helical" evidence="2">
    <location>
        <begin position="537"/>
        <end position="557"/>
    </location>
</feature>
<feature type="transmembrane region" description="Helical" evidence="2">
    <location>
        <begin position="158"/>
        <end position="180"/>
    </location>
</feature>
<evidence type="ECO:0000256" key="2">
    <source>
        <dbReference type="SAM" id="Phobius"/>
    </source>
</evidence>
<feature type="transmembrane region" description="Helical" evidence="2">
    <location>
        <begin position="133"/>
        <end position="152"/>
    </location>
</feature>